<dbReference type="RefSeq" id="WP_268116168.1">
    <property type="nucleotide sequence ID" value="NZ_CP113524.1"/>
</dbReference>
<sequence>MSTLIAYASKYGFTKTCAEHLARTLGDQVELCDLSSSQPDLKKYDKVIIGGSVYAGKIRKPVTRFCLENLKDLTEKRLGLFICGMAKEEDAKKQLEASFPRELLSVAAAKESLGGECNYDKMNFLEKFIMKKITGSSQSQRHMAEDNITRLASQMK</sequence>
<organism evidence="2 3">
    <name type="scientific">Lacrimispora xylanolytica</name>
    <dbReference type="NCBI Taxonomy" id="29375"/>
    <lineage>
        <taxon>Bacteria</taxon>
        <taxon>Bacillati</taxon>
        <taxon>Bacillota</taxon>
        <taxon>Clostridia</taxon>
        <taxon>Lachnospirales</taxon>
        <taxon>Lachnospiraceae</taxon>
        <taxon>Lacrimispora</taxon>
    </lineage>
</organism>
<dbReference type="Proteomes" id="UP001163115">
    <property type="component" value="Chromosome"/>
</dbReference>
<dbReference type="Pfam" id="PF12724">
    <property type="entry name" value="Flavodoxin_5"/>
    <property type="match status" value="1"/>
</dbReference>
<protein>
    <submittedName>
        <fullName evidence="2">Flavodoxin domain-containing protein</fullName>
    </submittedName>
</protein>
<feature type="domain" description="Flavodoxin" evidence="1">
    <location>
        <begin position="4"/>
        <end position="137"/>
    </location>
</feature>
<dbReference type="InterPro" id="IPR052200">
    <property type="entry name" value="Protoporphyrinogen_IX_DH"/>
</dbReference>
<dbReference type="PANTHER" id="PTHR38030:SF2">
    <property type="entry name" value="PROTOPORPHYRINOGEN IX DEHYDROGENASE [QUINONE]"/>
    <property type="match status" value="1"/>
</dbReference>
<keyword evidence="3" id="KW-1185">Reference proteome</keyword>
<evidence type="ECO:0000313" key="3">
    <source>
        <dbReference type="Proteomes" id="UP001163115"/>
    </source>
</evidence>
<dbReference type="Gene3D" id="3.40.50.360">
    <property type="match status" value="1"/>
</dbReference>
<dbReference type="InterPro" id="IPR026816">
    <property type="entry name" value="Flavodoxin_dom"/>
</dbReference>
<reference evidence="2" key="1">
    <citation type="submission" date="2022-11" db="EMBL/GenBank/DDBJ databases">
        <title>Lacrimispora xylanolytica sy1, complete genome.</title>
        <authorList>
            <person name="Choi S."/>
        </authorList>
    </citation>
    <scope>NUCLEOTIDE SEQUENCE</scope>
    <source>
        <strain evidence="2">Sy1</strain>
    </source>
</reference>
<evidence type="ECO:0000259" key="1">
    <source>
        <dbReference type="Pfam" id="PF12724"/>
    </source>
</evidence>
<dbReference type="InterPro" id="IPR029039">
    <property type="entry name" value="Flavoprotein-like_sf"/>
</dbReference>
<evidence type="ECO:0000313" key="2">
    <source>
        <dbReference type="EMBL" id="WAJ25300.1"/>
    </source>
</evidence>
<gene>
    <name evidence="2" type="ORF">OW255_07265</name>
</gene>
<accession>A0ABY7AG37</accession>
<dbReference type="EMBL" id="CP113524">
    <property type="protein sequence ID" value="WAJ25300.1"/>
    <property type="molecule type" value="Genomic_DNA"/>
</dbReference>
<dbReference type="PANTHER" id="PTHR38030">
    <property type="entry name" value="PROTOPORPHYRINOGEN IX DEHYDROGENASE [MENAQUINONE]"/>
    <property type="match status" value="1"/>
</dbReference>
<proteinExistence type="predicted"/>
<dbReference type="SUPFAM" id="SSF52218">
    <property type="entry name" value="Flavoproteins"/>
    <property type="match status" value="1"/>
</dbReference>
<name>A0ABY7AG37_9FIRM</name>